<evidence type="ECO:0000259" key="2">
    <source>
        <dbReference type="PROSITE" id="PS50835"/>
    </source>
</evidence>
<feature type="compositionally biased region" description="Low complexity" evidence="1">
    <location>
        <begin position="440"/>
        <end position="451"/>
    </location>
</feature>
<dbReference type="PROSITE" id="PS50835">
    <property type="entry name" value="IG_LIKE"/>
    <property type="match status" value="2"/>
</dbReference>
<dbReference type="PROSITE" id="PS50853">
    <property type="entry name" value="FN3"/>
    <property type="match status" value="1"/>
</dbReference>
<dbReference type="PANTHER" id="PTHR45889:SF8">
    <property type="entry name" value="IG-LIKE DOMAIN-CONTAINING PROTEIN"/>
    <property type="match status" value="1"/>
</dbReference>
<dbReference type="InterPro" id="IPR003961">
    <property type="entry name" value="FN3_dom"/>
</dbReference>
<dbReference type="SUPFAM" id="SSF49265">
    <property type="entry name" value="Fibronectin type III"/>
    <property type="match status" value="1"/>
</dbReference>
<dbReference type="PANTHER" id="PTHR45889">
    <property type="entry name" value="IG-LIKE DOMAIN-CONTAINING PROTEIN"/>
    <property type="match status" value="1"/>
</dbReference>
<dbReference type="SMART" id="SM00409">
    <property type="entry name" value="IG"/>
    <property type="match status" value="3"/>
</dbReference>
<feature type="domain" description="Ig-like" evidence="2">
    <location>
        <begin position="98"/>
        <end position="185"/>
    </location>
</feature>
<dbReference type="Pfam" id="PF13895">
    <property type="entry name" value="Ig_2"/>
    <property type="match status" value="1"/>
</dbReference>
<evidence type="ECO:0000256" key="1">
    <source>
        <dbReference type="SAM" id="MobiDB-lite"/>
    </source>
</evidence>
<proteinExistence type="predicted"/>
<evidence type="ECO:0000313" key="4">
    <source>
        <dbReference type="EMBL" id="CAC5417041.1"/>
    </source>
</evidence>
<dbReference type="EMBL" id="CACVKT020008727">
    <property type="protein sequence ID" value="CAC5417041.1"/>
    <property type="molecule type" value="Genomic_DNA"/>
</dbReference>
<dbReference type="SMART" id="SM00060">
    <property type="entry name" value="FN3"/>
    <property type="match status" value="1"/>
</dbReference>
<gene>
    <name evidence="4" type="ORF">MCOR_49597</name>
</gene>
<dbReference type="InterPro" id="IPR003599">
    <property type="entry name" value="Ig_sub"/>
</dbReference>
<evidence type="ECO:0000313" key="5">
    <source>
        <dbReference type="Proteomes" id="UP000507470"/>
    </source>
</evidence>
<dbReference type="Proteomes" id="UP000507470">
    <property type="component" value="Unassembled WGS sequence"/>
</dbReference>
<dbReference type="InterPro" id="IPR007110">
    <property type="entry name" value="Ig-like_dom"/>
</dbReference>
<dbReference type="OrthoDB" id="6162480at2759"/>
<protein>
    <submittedName>
        <fullName evidence="4">HMCN</fullName>
    </submittedName>
</protein>
<keyword evidence="5" id="KW-1185">Reference proteome</keyword>
<feature type="region of interest" description="Disordered" evidence="1">
    <location>
        <begin position="422"/>
        <end position="451"/>
    </location>
</feature>
<accession>A0A6J8EDB9</accession>
<dbReference type="InterPro" id="IPR036116">
    <property type="entry name" value="FN3_sf"/>
</dbReference>
<dbReference type="CDD" id="cd00063">
    <property type="entry name" value="FN3"/>
    <property type="match status" value="1"/>
</dbReference>
<feature type="domain" description="Ig-like" evidence="2">
    <location>
        <begin position="192"/>
        <end position="278"/>
    </location>
</feature>
<dbReference type="AlphaFoldDB" id="A0A6J8EDB9"/>
<dbReference type="InterPro" id="IPR003598">
    <property type="entry name" value="Ig_sub2"/>
</dbReference>
<feature type="domain" description="Fibronectin type-III" evidence="3">
    <location>
        <begin position="282"/>
        <end position="374"/>
    </location>
</feature>
<reference evidence="4 5" key="1">
    <citation type="submission" date="2020-06" db="EMBL/GenBank/DDBJ databases">
        <authorList>
            <person name="Li R."/>
            <person name="Bekaert M."/>
        </authorList>
    </citation>
    <scope>NUCLEOTIDE SEQUENCE [LARGE SCALE GENOMIC DNA]</scope>
    <source>
        <strain evidence="5">wild</strain>
    </source>
</reference>
<feature type="compositionally biased region" description="Polar residues" evidence="1">
    <location>
        <begin position="422"/>
        <end position="439"/>
    </location>
</feature>
<organism evidence="4 5">
    <name type="scientific">Mytilus coruscus</name>
    <name type="common">Sea mussel</name>
    <dbReference type="NCBI Taxonomy" id="42192"/>
    <lineage>
        <taxon>Eukaryota</taxon>
        <taxon>Metazoa</taxon>
        <taxon>Spiralia</taxon>
        <taxon>Lophotrochozoa</taxon>
        <taxon>Mollusca</taxon>
        <taxon>Bivalvia</taxon>
        <taxon>Autobranchia</taxon>
        <taxon>Pteriomorphia</taxon>
        <taxon>Mytilida</taxon>
        <taxon>Mytiloidea</taxon>
        <taxon>Mytilidae</taxon>
        <taxon>Mytilinae</taxon>
        <taxon>Mytilus</taxon>
    </lineage>
</organism>
<dbReference type="InterPro" id="IPR013783">
    <property type="entry name" value="Ig-like_fold"/>
</dbReference>
<name>A0A6J8EDB9_MYTCO</name>
<dbReference type="SUPFAM" id="SSF48726">
    <property type="entry name" value="Immunoglobulin"/>
    <property type="match status" value="3"/>
</dbReference>
<dbReference type="Gene3D" id="2.60.40.10">
    <property type="entry name" value="Immunoglobulins"/>
    <property type="match status" value="4"/>
</dbReference>
<sequence>MSYHLENDTVILPCQQLTYKPIWYGPPNLTTYAIGAKINRELSKSDRLSIMTSDGNSQFNLRIQYFSIDDEGPYKCFSSRSWKSVQETYFNLKKAKAPTNLKIETEETNQTVYGYLNKLFNLTCTVMQGIPKGNLLWLVNNKTLAETETSSLVLSFKPKQKDHLKQFTCVTRSNFIDFELHRTVQLFIYMPPNVWISHDHNAVILDEGDDLTLYCNYSSNNNITDLKWNILLPMKSQLGTSQSSPDLFIRNIQIGNAGQYVCTVSNMAGNGSDNVTIAVNSPLKAPQNIMAVAFSDRIIVKWTSDLDIGLQETFVVEYRKHVESLWSQVFVENRYTAVIDGLVTDTVYLIRVYSRTASGKSYRTNNIIVKTAFKNRQKFCKNNERVAQAQRHDEISVQPARAHYDEIDSMYYNPINETISPQNIRSNTQRTPSTGNANFEINETSNSSSENITTYIDHQVIKSSHENNSPGTSSDESYLVPCRNYIDFDIENIPENQHLEINVDELEIPNDESSVSSDNSETNIKNFRKYESLKGSDVNEHCYKNCNDIDV</sequence>
<evidence type="ECO:0000259" key="3">
    <source>
        <dbReference type="PROSITE" id="PS50853"/>
    </source>
</evidence>
<dbReference type="SMART" id="SM00408">
    <property type="entry name" value="IGc2"/>
    <property type="match status" value="2"/>
</dbReference>
<dbReference type="InterPro" id="IPR036179">
    <property type="entry name" value="Ig-like_dom_sf"/>
</dbReference>